<evidence type="ECO:0008006" key="4">
    <source>
        <dbReference type="Google" id="ProtNLM"/>
    </source>
</evidence>
<dbReference type="Proteomes" id="UP001329313">
    <property type="component" value="Chromosome"/>
</dbReference>
<evidence type="ECO:0000313" key="2">
    <source>
        <dbReference type="EMBL" id="WOQ69917.1"/>
    </source>
</evidence>
<keyword evidence="3" id="KW-1185">Reference proteome</keyword>
<keyword evidence="1" id="KW-0812">Transmembrane</keyword>
<name>A0AAU0MJG7_9MICO</name>
<dbReference type="EMBL" id="CP137080">
    <property type="protein sequence ID" value="WOQ69917.1"/>
    <property type="molecule type" value="Genomic_DNA"/>
</dbReference>
<dbReference type="KEGG" id="mliy:RYJ27_01355"/>
<keyword evidence="1" id="KW-1133">Transmembrane helix</keyword>
<feature type="transmembrane region" description="Helical" evidence="1">
    <location>
        <begin position="143"/>
        <end position="161"/>
    </location>
</feature>
<feature type="transmembrane region" description="Helical" evidence="1">
    <location>
        <begin position="96"/>
        <end position="117"/>
    </location>
</feature>
<feature type="transmembrane region" description="Helical" evidence="1">
    <location>
        <begin position="66"/>
        <end position="89"/>
    </location>
</feature>
<gene>
    <name evidence="2" type="ORF">RYJ27_01355</name>
</gene>
<reference evidence="2 3" key="1">
    <citation type="submission" date="2023-10" db="EMBL/GenBank/DDBJ databases">
        <title>Y20.</title>
        <authorList>
            <person name="Zhang G."/>
            <person name="Ding Y."/>
        </authorList>
    </citation>
    <scope>NUCLEOTIDE SEQUENCE [LARGE SCALE GENOMIC DNA]</scope>
    <source>
        <strain evidence="2 3">Y20</strain>
    </source>
</reference>
<evidence type="ECO:0000256" key="1">
    <source>
        <dbReference type="SAM" id="Phobius"/>
    </source>
</evidence>
<dbReference type="RefSeq" id="WP_330171011.1">
    <property type="nucleotide sequence ID" value="NZ_CP137080.1"/>
</dbReference>
<protein>
    <recommendedName>
        <fullName evidence="4">ABC transporter permease</fullName>
    </recommendedName>
</protein>
<proteinExistence type="predicted"/>
<keyword evidence="1" id="KW-0472">Membrane</keyword>
<evidence type="ECO:0000313" key="3">
    <source>
        <dbReference type="Proteomes" id="UP001329313"/>
    </source>
</evidence>
<dbReference type="AlphaFoldDB" id="A0AAU0MJG7"/>
<sequence length="170" mass="16796">MRARQEEVHGTAEATLATPVARAAWLRAFRSVAGAGILLVCAAAVGGACLALAITGGSSSLASDALVTGTGQAVAASVFVVAAALVFVILPRATILVGWGIVVAAAALALFGTIFGLPTEVVAISPFAATPVPGHDDVDPNGLWWMLPAAAAGAAASLALMRRRELAAGG</sequence>
<organism evidence="2 3">
    <name type="scientific">Microbacterium limosum</name>
    <dbReference type="NCBI Taxonomy" id="3079935"/>
    <lineage>
        <taxon>Bacteria</taxon>
        <taxon>Bacillati</taxon>
        <taxon>Actinomycetota</taxon>
        <taxon>Actinomycetes</taxon>
        <taxon>Micrococcales</taxon>
        <taxon>Microbacteriaceae</taxon>
        <taxon>Microbacterium</taxon>
    </lineage>
</organism>
<feature type="transmembrane region" description="Helical" evidence="1">
    <location>
        <begin position="32"/>
        <end position="54"/>
    </location>
</feature>
<accession>A0AAU0MJG7</accession>